<dbReference type="EMBL" id="CP058554">
    <property type="protein sequence ID" value="QMV71997.1"/>
    <property type="molecule type" value="Genomic_DNA"/>
</dbReference>
<evidence type="ECO:0000256" key="1">
    <source>
        <dbReference type="ARBA" id="ARBA00023002"/>
    </source>
</evidence>
<proteinExistence type="predicted"/>
<feature type="domain" description="D-isomer specific 2-hydroxyacid dehydrogenase NAD-binding" evidence="3">
    <location>
        <begin position="110"/>
        <end position="283"/>
    </location>
</feature>
<dbReference type="Proteomes" id="UP000515240">
    <property type="component" value="Chromosome"/>
</dbReference>
<dbReference type="InterPro" id="IPR036291">
    <property type="entry name" value="NAD(P)-bd_dom_sf"/>
</dbReference>
<evidence type="ECO:0000313" key="5">
    <source>
        <dbReference type="Proteomes" id="UP000515240"/>
    </source>
</evidence>
<gene>
    <name evidence="4" type="ORF">HS961_03645</name>
</gene>
<sequence length="318" mass="34277">MASSTPLHLIIKSGGSAAIPEWTALFAEFAPHVVVHDWNTPPADSSLVDFAMVWEPDTGGLARFAQLKAIFSSAAGVDHILADSQLPPDLPIVRMVTGETQQRMAEFCLMATLMLQKNMPRALAQHRQQQWIEFNPPYVASELRVGILGLGTLGAAAAHMLRAVGYPVQGWSQTRKQIEDVTSYCGQAELSEFLRSSQVLICLLPDTPSTRGILNAELFAQLPAGAQLVNAGRGTQLNSADLVTALDSGQVGGALLDVTEPEPLPADSPLWTHPRVILTPHIAASASRRAKARQVALSMAQWQAGQALDNCFDRVRGY</sequence>
<dbReference type="PANTHER" id="PTHR43333">
    <property type="entry name" value="2-HACID_DH_C DOMAIN-CONTAINING PROTEIN"/>
    <property type="match status" value="1"/>
</dbReference>
<dbReference type="GO" id="GO:0051287">
    <property type="term" value="F:NAD binding"/>
    <property type="evidence" value="ECO:0007669"/>
    <property type="project" value="InterPro"/>
</dbReference>
<keyword evidence="5" id="KW-1185">Reference proteome</keyword>
<dbReference type="Gene3D" id="3.40.50.720">
    <property type="entry name" value="NAD(P)-binding Rossmann-like Domain"/>
    <property type="match status" value="2"/>
</dbReference>
<dbReference type="InterPro" id="IPR006140">
    <property type="entry name" value="D-isomer_DH_NAD-bd"/>
</dbReference>
<keyword evidence="4" id="KW-0670">Pyruvate</keyword>
<evidence type="ECO:0000313" key="4">
    <source>
        <dbReference type="EMBL" id="QMV71997.1"/>
    </source>
</evidence>
<evidence type="ECO:0000256" key="2">
    <source>
        <dbReference type="ARBA" id="ARBA00023027"/>
    </source>
</evidence>
<dbReference type="PANTHER" id="PTHR43333:SF1">
    <property type="entry name" value="D-ISOMER SPECIFIC 2-HYDROXYACID DEHYDROGENASE NAD-BINDING DOMAIN-CONTAINING PROTEIN"/>
    <property type="match status" value="1"/>
</dbReference>
<dbReference type="RefSeq" id="WP_182326423.1">
    <property type="nucleotide sequence ID" value="NZ_CP058554.1"/>
</dbReference>
<dbReference type="KEGG" id="cpis:HS961_03645"/>
<name>A0A7G5EDC2_9BURK</name>
<keyword evidence="2" id="KW-0520">NAD</keyword>
<accession>A0A7G5EDC2</accession>
<reference evidence="4 5" key="1">
    <citation type="journal article" date="2020" name="G3 (Bethesda)">
        <title>CeMbio - The Caenorhabditis elegans Microbiome Resource.</title>
        <authorList>
            <person name="Dirksen P."/>
            <person name="Assie A."/>
            <person name="Zimmermann J."/>
            <person name="Zhang F."/>
            <person name="Tietje A.M."/>
            <person name="Marsh S.A."/>
            <person name="Felix M.A."/>
            <person name="Shapira M."/>
            <person name="Kaleta C."/>
            <person name="Schulenburg H."/>
            <person name="Samuel B."/>
        </authorList>
    </citation>
    <scope>NUCLEOTIDE SEQUENCE [LARGE SCALE GENOMIC DNA]</scope>
    <source>
        <strain evidence="4 5">BIGb0172</strain>
    </source>
</reference>
<evidence type="ECO:0000259" key="3">
    <source>
        <dbReference type="Pfam" id="PF02826"/>
    </source>
</evidence>
<dbReference type="Pfam" id="PF02826">
    <property type="entry name" value="2-Hacid_dh_C"/>
    <property type="match status" value="1"/>
</dbReference>
<dbReference type="GO" id="GO:0016491">
    <property type="term" value="F:oxidoreductase activity"/>
    <property type="evidence" value="ECO:0007669"/>
    <property type="project" value="UniProtKB-KW"/>
</dbReference>
<organism evidence="4 5">
    <name type="scientific">Comamonas piscis</name>
    <dbReference type="NCBI Taxonomy" id="1562974"/>
    <lineage>
        <taxon>Bacteria</taxon>
        <taxon>Pseudomonadati</taxon>
        <taxon>Pseudomonadota</taxon>
        <taxon>Betaproteobacteria</taxon>
        <taxon>Burkholderiales</taxon>
        <taxon>Comamonadaceae</taxon>
        <taxon>Comamonas</taxon>
    </lineage>
</organism>
<dbReference type="AlphaFoldDB" id="A0A7G5EDC2"/>
<keyword evidence="1" id="KW-0560">Oxidoreductase</keyword>
<protein>
    <submittedName>
        <fullName evidence="4">Glyoxylate/hydroxypyruvate reductase A</fullName>
    </submittedName>
</protein>
<dbReference type="SUPFAM" id="SSF51735">
    <property type="entry name" value="NAD(P)-binding Rossmann-fold domains"/>
    <property type="match status" value="1"/>
</dbReference>
<dbReference type="CDD" id="cd12164">
    <property type="entry name" value="GDH_like_2"/>
    <property type="match status" value="1"/>
</dbReference>